<dbReference type="InterPro" id="IPR041205">
    <property type="entry name" value="ScsC_N"/>
</dbReference>
<keyword evidence="1" id="KW-0732">Signal</keyword>
<dbReference type="GO" id="GO:0016491">
    <property type="term" value="F:oxidoreductase activity"/>
    <property type="evidence" value="ECO:0007669"/>
    <property type="project" value="UniProtKB-KW"/>
</dbReference>
<organism evidence="6">
    <name type="scientific">marine sediment metagenome</name>
    <dbReference type="NCBI Taxonomy" id="412755"/>
    <lineage>
        <taxon>unclassified sequences</taxon>
        <taxon>metagenomes</taxon>
        <taxon>ecological metagenomes</taxon>
    </lineage>
</organism>
<dbReference type="Pfam" id="PF01323">
    <property type="entry name" value="DSBA"/>
    <property type="match status" value="1"/>
</dbReference>
<dbReference type="PANTHER" id="PTHR13887:SF14">
    <property type="entry name" value="DISULFIDE BOND FORMATION PROTEIN D"/>
    <property type="match status" value="1"/>
</dbReference>
<feature type="domain" description="Thioredoxin" evidence="5">
    <location>
        <begin position="62"/>
        <end position="249"/>
    </location>
</feature>
<evidence type="ECO:0000256" key="3">
    <source>
        <dbReference type="ARBA" id="ARBA00023157"/>
    </source>
</evidence>
<dbReference type="SUPFAM" id="SSF52833">
    <property type="entry name" value="Thioredoxin-like"/>
    <property type="match status" value="1"/>
</dbReference>
<dbReference type="AlphaFoldDB" id="A0A0F9AFC3"/>
<dbReference type="Gene3D" id="3.40.30.10">
    <property type="entry name" value="Glutaredoxin"/>
    <property type="match status" value="1"/>
</dbReference>
<reference evidence="6" key="1">
    <citation type="journal article" date="2015" name="Nature">
        <title>Complex archaea that bridge the gap between prokaryotes and eukaryotes.</title>
        <authorList>
            <person name="Spang A."/>
            <person name="Saw J.H."/>
            <person name="Jorgensen S.L."/>
            <person name="Zaremba-Niedzwiedzka K."/>
            <person name="Martijn J."/>
            <person name="Lind A.E."/>
            <person name="van Eijk R."/>
            <person name="Schleper C."/>
            <person name="Guy L."/>
            <person name="Ettema T.J."/>
        </authorList>
    </citation>
    <scope>NUCLEOTIDE SEQUENCE</scope>
</reference>
<proteinExistence type="predicted"/>
<accession>A0A0F9AFC3</accession>
<dbReference type="Pfam" id="PF18312">
    <property type="entry name" value="ScsC_N"/>
    <property type="match status" value="1"/>
</dbReference>
<dbReference type="CDD" id="cd03023">
    <property type="entry name" value="DsbA_Com1_like"/>
    <property type="match status" value="1"/>
</dbReference>
<evidence type="ECO:0000256" key="1">
    <source>
        <dbReference type="ARBA" id="ARBA00022729"/>
    </source>
</evidence>
<dbReference type="EMBL" id="LAZR01043004">
    <property type="protein sequence ID" value="KKL08130.1"/>
    <property type="molecule type" value="Genomic_DNA"/>
</dbReference>
<gene>
    <name evidence="6" type="ORF">LCGC14_2578980</name>
</gene>
<dbReference type="PANTHER" id="PTHR13887">
    <property type="entry name" value="GLUTATHIONE S-TRANSFERASE KAPPA"/>
    <property type="match status" value="1"/>
</dbReference>
<evidence type="ECO:0000256" key="2">
    <source>
        <dbReference type="ARBA" id="ARBA00023002"/>
    </source>
</evidence>
<keyword evidence="3" id="KW-1015">Disulfide bond</keyword>
<dbReference type="InterPro" id="IPR013766">
    <property type="entry name" value="Thioredoxin_domain"/>
</dbReference>
<evidence type="ECO:0000256" key="4">
    <source>
        <dbReference type="ARBA" id="ARBA00023284"/>
    </source>
</evidence>
<sequence>MFTRLIAPAFASALALAAPAGAMDLTELTDAERAQFRAEVRAYLMENPEVILQAVEQMQNNQAQAQMQADFDLVSANADAIFDDGYSWVGGNPDGDITLVEFLDYRCGYCKRAHGEVAKLLETDGNIKLIVKEFPILGEQSMLASRFAVATKQVAGGDAYKQLNDALMAFNGEVSMPALRRLGESFDLDVAAIEAEMGSDAVAQEIATTRALAEKLQITGTPTFVMQDEMLRGYLPYDQMMALVEEKRG</sequence>
<dbReference type="InterPro" id="IPR036249">
    <property type="entry name" value="Thioredoxin-like_sf"/>
</dbReference>
<keyword evidence="4" id="KW-0676">Redox-active center</keyword>
<comment type="caution">
    <text evidence="6">The sequence shown here is derived from an EMBL/GenBank/DDBJ whole genome shotgun (WGS) entry which is preliminary data.</text>
</comment>
<evidence type="ECO:0000313" key="6">
    <source>
        <dbReference type="EMBL" id="KKL08130.1"/>
    </source>
</evidence>
<keyword evidence="2" id="KW-0560">Oxidoreductase</keyword>
<dbReference type="PROSITE" id="PS51352">
    <property type="entry name" value="THIOREDOXIN_2"/>
    <property type="match status" value="1"/>
</dbReference>
<protein>
    <recommendedName>
        <fullName evidence="5">Thioredoxin domain-containing protein</fullName>
    </recommendedName>
</protein>
<dbReference type="InterPro" id="IPR001853">
    <property type="entry name" value="DSBA-like_thioredoxin_dom"/>
</dbReference>
<evidence type="ECO:0000259" key="5">
    <source>
        <dbReference type="PROSITE" id="PS51352"/>
    </source>
</evidence>
<name>A0A0F9AFC3_9ZZZZ</name>